<gene>
    <name evidence="7" type="ORF">B0I29_101493</name>
</gene>
<feature type="transmembrane region" description="Helical" evidence="6">
    <location>
        <begin position="83"/>
        <end position="102"/>
    </location>
</feature>
<accession>A0A327ZKZ1</accession>
<evidence type="ECO:0000313" key="8">
    <source>
        <dbReference type="Proteomes" id="UP000249341"/>
    </source>
</evidence>
<reference evidence="7 8" key="1">
    <citation type="submission" date="2018-06" db="EMBL/GenBank/DDBJ databases">
        <title>Genomic Encyclopedia of Type Strains, Phase III (KMG-III): the genomes of soil and plant-associated and newly described type strains.</title>
        <authorList>
            <person name="Whitman W."/>
        </authorList>
    </citation>
    <scope>NUCLEOTIDE SEQUENCE [LARGE SCALE GENOMIC DNA]</scope>
    <source>
        <strain evidence="7 8">CGMCC 4.7090</strain>
    </source>
</reference>
<evidence type="ECO:0000256" key="1">
    <source>
        <dbReference type="ARBA" id="ARBA00004141"/>
    </source>
</evidence>
<dbReference type="Pfam" id="PF07947">
    <property type="entry name" value="YhhN"/>
    <property type="match status" value="1"/>
</dbReference>
<dbReference type="OrthoDB" id="4227931at2"/>
<dbReference type="EMBL" id="QLMJ01000001">
    <property type="protein sequence ID" value="RAK43363.1"/>
    <property type="molecule type" value="Genomic_DNA"/>
</dbReference>
<organism evidence="7 8">
    <name type="scientific">Actinoplanes lutulentus</name>
    <dbReference type="NCBI Taxonomy" id="1287878"/>
    <lineage>
        <taxon>Bacteria</taxon>
        <taxon>Bacillati</taxon>
        <taxon>Actinomycetota</taxon>
        <taxon>Actinomycetes</taxon>
        <taxon>Micromonosporales</taxon>
        <taxon>Micromonosporaceae</taxon>
        <taxon>Actinoplanes</taxon>
    </lineage>
</organism>
<comment type="subcellular location">
    <subcellularLocation>
        <location evidence="1">Membrane</location>
        <topology evidence="1">Multi-pass membrane protein</topology>
    </subcellularLocation>
</comment>
<evidence type="ECO:0000313" key="7">
    <source>
        <dbReference type="EMBL" id="RAK43363.1"/>
    </source>
</evidence>
<evidence type="ECO:0000256" key="4">
    <source>
        <dbReference type="ARBA" id="ARBA00022989"/>
    </source>
</evidence>
<feature type="transmembrane region" description="Helical" evidence="6">
    <location>
        <begin position="138"/>
        <end position="167"/>
    </location>
</feature>
<keyword evidence="5 6" id="KW-0472">Membrane</keyword>
<evidence type="ECO:0000256" key="2">
    <source>
        <dbReference type="ARBA" id="ARBA00007375"/>
    </source>
</evidence>
<evidence type="ECO:0000256" key="3">
    <source>
        <dbReference type="ARBA" id="ARBA00022692"/>
    </source>
</evidence>
<protein>
    <submittedName>
        <fullName evidence="7">Putative membrane protein YhhN</fullName>
    </submittedName>
</protein>
<feature type="transmembrane region" description="Helical" evidence="6">
    <location>
        <begin position="179"/>
        <end position="199"/>
    </location>
</feature>
<keyword evidence="4 6" id="KW-1133">Transmembrane helix</keyword>
<comment type="similarity">
    <text evidence="2">Belongs to the TMEM86 family.</text>
</comment>
<evidence type="ECO:0000256" key="6">
    <source>
        <dbReference type="SAM" id="Phobius"/>
    </source>
</evidence>
<dbReference type="InterPro" id="IPR012506">
    <property type="entry name" value="TMEM86B-like"/>
</dbReference>
<name>A0A327ZKZ1_9ACTN</name>
<dbReference type="AlphaFoldDB" id="A0A327ZKZ1"/>
<feature type="transmembrane region" description="Helical" evidence="6">
    <location>
        <begin position="114"/>
        <end position="132"/>
    </location>
</feature>
<dbReference type="RefSeq" id="WP_111647126.1">
    <property type="nucleotide sequence ID" value="NZ_QLMJ01000001.1"/>
</dbReference>
<proteinExistence type="inferred from homology"/>
<evidence type="ECO:0000256" key="5">
    <source>
        <dbReference type="ARBA" id="ARBA00023136"/>
    </source>
</evidence>
<keyword evidence="8" id="KW-1185">Reference proteome</keyword>
<keyword evidence="3 6" id="KW-0812">Transmembrane</keyword>
<comment type="caution">
    <text evidence="7">The sequence shown here is derived from an EMBL/GenBank/DDBJ whole genome shotgun (WGS) entry which is preliminary data.</text>
</comment>
<dbReference type="GO" id="GO:0016020">
    <property type="term" value="C:membrane"/>
    <property type="evidence" value="ECO:0007669"/>
    <property type="project" value="UniProtKB-SubCell"/>
</dbReference>
<feature type="transmembrane region" description="Helical" evidence="6">
    <location>
        <begin position="60"/>
        <end position="77"/>
    </location>
</feature>
<sequence>MPAMMRVTAGSTLPLKLFAVVAAVEVAAVTIGVPALQWITRPLLVPLLIWFLIRKRQPDMVVYALGFAAAGEIALLIPNRGGLLTGMVFFLGTLVCLTLAFLNRAKPLPAPSAFFALLAVSGNALFGDQWGALRVPMLVYSLALAAMAAAAAGVSLLIAAGGALFLVSDVLTGLSNDDLDPIAVALHAAALALIVIGWARPQDEQGSERAGVEQPVRRTRAWAGHDAGGRVADDGAVYLSR</sequence>
<dbReference type="Proteomes" id="UP000249341">
    <property type="component" value="Unassembled WGS sequence"/>
</dbReference>